<name>A0A2W5H5J6_9SPHI</name>
<evidence type="ECO:0000313" key="8">
    <source>
        <dbReference type="Proteomes" id="UP000249645"/>
    </source>
</evidence>
<feature type="binding site" evidence="5">
    <location>
        <position position="239"/>
    </location>
    <ligand>
        <name>S-adenosyl-L-methionine</name>
        <dbReference type="ChEBI" id="CHEBI:59789"/>
    </ligand>
</feature>
<dbReference type="InterPro" id="IPR049560">
    <property type="entry name" value="MeTrfase_RsmB-F_NOP2_cat"/>
</dbReference>
<dbReference type="AlphaFoldDB" id="A0A2W5H5J6"/>
<feature type="domain" description="SAM-dependent MTase RsmB/NOP-type" evidence="6">
    <location>
        <begin position="118"/>
        <end position="383"/>
    </location>
</feature>
<feature type="active site" description="Nucleophile" evidence="5">
    <location>
        <position position="337"/>
    </location>
</feature>
<keyword evidence="1 5" id="KW-0489">Methyltransferase</keyword>
<proteinExistence type="inferred from homology"/>
<comment type="caution">
    <text evidence="5">Lacks conserved residue(s) required for the propagation of feature annotation.</text>
</comment>
<dbReference type="InterPro" id="IPR023267">
    <property type="entry name" value="RCMT"/>
</dbReference>
<dbReference type="PROSITE" id="PS51686">
    <property type="entry name" value="SAM_MT_RSMB_NOP"/>
    <property type="match status" value="1"/>
</dbReference>
<feature type="binding site" evidence="5">
    <location>
        <position position="266"/>
    </location>
    <ligand>
        <name>S-adenosyl-L-methionine</name>
        <dbReference type="ChEBI" id="CHEBI:59789"/>
    </ligand>
</feature>
<dbReference type="PANTHER" id="PTHR22807">
    <property type="entry name" value="NOP2 YEAST -RELATED NOL1/NOP2/FMU SUN DOMAIN-CONTAINING"/>
    <property type="match status" value="1"/>
</dbReference>
<dbReference type="Gene3D" id="3.40.50.150">
    <property type="entry name" value="Vaccinia Virus protein VP39"/>
    <property type="match status" value="1"/>
</dbReference>
<reference evidence="7 8" key="1">
    <citation type="submission" date="2017-11" db="EMBL/GenBank/DDBJ databases">
        <title>Infants hospitalized years apart are colonized by the same room-sourced microbial strains.</title>
        <authorList>
            <person name="Brooks B."/>
            <person name="Olm M.R."/>
            <person name="Firek B.A."/>
            <person name="Baker R."/>
            <person name="Thomas B.C."/>
            <person name="Morowitz M.J."/>
            <person name="Banfield J.F."/>
        </authorList>
    </citation>
    <scope>NUCLEOTIDE SEQUENCE [LARGE SCALE GENOMIC DNA]</scope>
    <source>
        <strain evidence="7">S2_009_000_R2_76</strain>
    </source>
</reference>
<dbReference type="PRINTS" id="PR02008">
    <property type="entry name" value="RCMTFAMILY"/>
</dbReference>
<dbReference type="PANTHER" id="PTHR22807:SF53">
    <property type="entry name" value="RIBOSOMAL RNA SMALL SUBUNIT METHYLTRANSFERASE B-RELATED"/>
    <property type="match status" value="1"/>
</dbReference>
<organism evidence="7 8">
    <name type="scientific">Pseudopedobacter saltans</name>
    <dbReference type="NCBI Taxonomy" id="151895"/>
    <lineage>
        <taxon>Bacteria</taxon>
        <taxon>Pseudomonadati</taxon>
        <taxon>Bacteroidota</taxon>
        <taxon>Sphingobacteriia</taxon>
        <taxon>Sphingobacteriales</taxon>
        <taxon>Sphingobacteriaceae</taxon>
        <taxon>Pseudopedobacter</taxon>
    </lineage>
</organism>
<evidence type="ECO:0000256" key="3">
    <source>
        <dbReference type="ARBA" id="ARBA00022691"/>
    </source>
</evidence>
<dbReference type="SUPFAM" id="SSF53335">
    <property type="entry name" value="S-adenosyl-L-methionine-dependent methyltransferases"/>
    <property type="match status" value="1"/>
</dbReference>
<evidence type="ECO:0000256" key="5">
    <source>
        <dbReference type="PROSITE-ProRule" id="PRU01023"/>
    </source>
</evidence>
<keyword evidence="3 5" id="KW-0949">S-adenosyl-L-methionine</keyword>
<dbReference type="Pfam" id="PF01189">
    <property type="entry name" value="Methyltr_RsmB-F"/>
    <property type="match status" value="1"/>
</dbReference>
<dbReference type="EMBL" id="QFOI01000052">
    <property type="protein sequence ID" value="PZP50812.1"/>
    <property type="molecule type" value="Genomic_DNA"/>
</dbReference>
<gene>
    <name evidence="7" type="ORF">DI598_04710</name>
</gene>
<dbReference type="InterPro" id="IPR029063">
    <property type="entry name" value="SAM-dependent_MTases_sf"/>
</dbReference>
<sequence length="383" mass="43993">MSKRFFSYHNTACKLIASYQKQMPLQHFLKQYFSENKKHGSKDRKWISHFCYCFYRLGKSLSNMSIESRLPIAIYLCTDDLAVLGEYLSEKWPRTDSLDERIQYVEKEYDFKITDVFPFPDLVVEEIDFVALNKSFLRQPDVFLRIRPGKTEKVIRAFESSNMSFEQNGNAVKVKNRTAIEQVVVINKDVVIQDLSSQKIATLFPDKGINSIWDCCAASGGKTLLARDYFPKAKITVSDIRPSILQNHKKRMQEAGVSVQKYWTIDLSQPIQDINDLFDLIICDAPCSGSGTWARTPEEMYFFEKENLKNVSNLQQTIVRHIFGQLKDGGIILYITCSIFKEEDDDVVREMAVQCNLTIEKHLIINGLTSGSDSLFGCVLKKS</sequence>
<dbReference type="CDD" id="cd02440">
    <property type="entry name" value="AdoMet_MTases"/>
    <property type="match status" value="1"/>
</dbReference>
<dbReference type="InterPro" id="IPR001678">
    <property type="entry name" value="MeTrfase_RsmB-F_NOP2_dom"/>
</dbReference>
<dbReference type="GO" id="GO:0008173">
    <property type="term" value="F:RNA methyltransferase activity"/>
    <property type="evidence" value="ECO:0007669"/>
    <property type="project" value="InterPro"/>
</dbReference>
<evidence type="ECO:0000256" key="2">
    <source>
        <dbReference type="ARBA" id="ARBA00022679"/>
    </source>
</evidence>
<evidence type="ECO:0000313" key="7">
    <source>
        <dbReference type="EMBL" id="PZP50812.1"/>
    </source>
</evidence>
<accession>A0A2W5H5J6</accession>
<dbReference type="GO" id="GO:0003723">
    <property type="term" value="F:RNA binding"/>
    <property type="evidence" value="ECO:0007669"/>
    <property type="project" value="UniProtKB-UniRule"/>
</dbReference>
<keyword evidence="2 5" id="KW-0808">Transferase</keyword>
<evidence type="ECO:0000256" key="4">
    <source>
        <dbReference type="ARBA" id="ARBA00022884"/>
    </source>
</evidence>
<evidence type="ECO:0000259" key="6">
    <source>
        <dbReference type="PROSITE" id="PS51686"/>
    </source>
</evidence>
<keyword evidence="4 5" id="KW-0694">RNA-binding</keyword>
<comment type="caution">
    <text evidence="7">The sequence shown here is derived from an EMBL/GenBank/DDBJ whole genome shotgun (WGS) entry which is preliminary data.</text>
</comment>
<evidence type="ECO:0000256" key="1">
    <source>
        <dbReference type="ARBA" id="ARBA00022603"/>
    </source>
</evidence>
<dbReference type="GO" id="GO:0001510">
    <property type="term" value="P:RNA methylation"/>
    <property type="evidence" value="ECO:0007669"/>
    <property type="project" value="InterPro"/>
</dbReference>
<feature type="binding site" evidence="5">
    <location>
        <position position="284"/>
    </location>
    <ligand>
        <name>S-adenosyl-L-methionine</name>
        <dbReference type="ChEBI" id="CHEBI:59789"/>
    </ligand>
</feature>
<dbReference type="Proteomes" id="UP000249645">
    <property type="component" value="Unassembled WGS sequence"/>
</dbReference>
<comment type="similarity">
    <text evidence="5">Belongs to the class I-like SAM-binding methyltransferase superfamily. RsmB/NOP family.</text>
</comment>
<protein>
    <recommendedName>
        <fullName evidence="6">SAM-dependent MTase RsmB/NOP-type domain-containing protein</fullName>
    </recommendedName>
</protein>